<feature type="transmembrane region" description="Helical" evidence="2">
    <location>
        <begin position="237"/>
        <end position="262"/>
    </location>
</feature>
<feature type="transmembrane region" description="Helical" evidence="2">
    <location>
        <begin position="51"/>
        <end position="71"/>
    </location>
</feature>
<comment type="similarity">
    <text evidence="1">Belongs to the sodium:galactoside symporter (TC 2.A.2) family.</text>
</comment>
<dbReference type="AlphaFoldDB" id="C6XIE1"/>
<feature type="transmembrane region" description="Helical" evidence="2">
    <location>
        <begin position="370"/>
        <end position="394"/>
    </location>
</feature>
<evidence type="ECO:0000313" key="4">
    <source>
        <dbReference type="Proteomes" id="UP000002745"/>
    </source>
</evidence>
<keyword evidence="2" id="KW-1133">Transmembrane helix</keyword>
<dbReference type="SUPFAM" id="SSF103473">
    <property type="entry name" value="MFS general substrate transporter"/>
    <property type="match status" value="1"/>
</dbReference>
<dbReference type="KEGG" id="hba:Hbal_3080"/>
<keyword evidence="2" id="KW-0812">Transmembrane</keyword>
<dbReference type="GO" id="GO:0015293">
    <property type="term" value="F:symporter activity"/>
    <property type="evidence" value="ECO:0007669"/>
    <property type="project" value="InterPro"/>
</dbReference>
<dbReference type="PANTHER" id="PTHR11328:SF24">
    <property type="entry name" value="MAJOR FACILITATOR SUPERFAMILY (MFS) PROFILE DOMAIN-CONTAINING PROTEIN"/>
    <property type="match status" value="1"/>
</dbReference>
<feature type="transmembrane region" description="Helical" evidence="2">
    <location>
        <begin position="83"/>
        <end position="102"/>
    </location>
</feature>
<gene>
    <name evidence="3" type="ordered locus">Hbal_3080</name>
</gene>
<proteinExistence type="inferred from homology"/>
<keyword evidence="4" id="KW-1185">Reference proteome</keyword>
<dbReference type="HOGENOM" id="CLU_027408_0_3_5"/>
<feature type="transmembrane region" description="Helical" evidence="2">
    <location>
        <begin position="108"/>
        <end position="130"/>
    </location>
</feature>
<keyword evidence="2" id="KW-0472">Membrane</keyword>
<feature type="transmembrane region" description="Helical" evidence="2">
    <location>
        <begin position="186"/>
        <end position="206"/>
    </location>
</feature>
<dbReference type="PANTHER" id="PTHR11328">
    <property type="entry name" value="MAJOR FACILITATOR SUPERFAMILY DOMAIN-CONTAINING PROTEIN"/>
    <property type="match status" value="1"/>
</dbReference>
<dbReference type="GO" id="GO:0005886">
    <property type="term" value="C:plasma membrane"/>
    <property type="evidence" value="ECO:0007669"/>
    <property type="project" value="TreeGrafter"/>
</dbReference>
<feature type="transmembrane region" description="Helical" evidence="2">
    <location>
        <begin position="274"/>
        <end position="294"/>
    </location>
</feature>
<accession>C6XIE1</accession>
<evidence type="ECO:0000256" key="1">
    <source>
        <dbReference type="ARBA" id="ARBA00009617"/>
    </source>
</evidence>
<feature type="transmembrane region" description="Helical" evidence="2">
    <location>
        <begin position="151"/>
        <end position="171"/>
    </location>
</feature>
<dbReference type="Pfam" id="PF13347">
    <property type="entry name" value="MFS_2"/>
    <property type="match status" value="1"/>
</dbReference>
<dbReference type="InterPro" id="IPR039672">
    <property type="entry name" value="MFS_2"/>
</dbReference>
<dbReference type="NCBIfam" id="TIGR00792">
    <property type="entry name" value="gph"/>
    <property type="match status" value="1"/>
</dbReference>
<reference evidence="4" key="1">
    <citation type="journal article" date="2011" name="J. Bacteriol.">
        <title>Genome sequences of eight morphologically diverse alphaproteobacteria.</title>
        <authorList>
            <consortium name="US DOE Joint Genome Institute"/>
            <person name="Brown P.J."/>
            <person name="Kysela D.T."/>
            <person name="Buechlein A."/>
            <person name="Hemmerich C."/>
            <person name="Brun Y.V."/>
        </authorList>
    </citation>
    <scope>NUCLEOTIDE SEQUENCE [LARGE SCALE GENOMIC DNA]</scope>
    <source>
        <strain evidence="4">ATCC 49814 / DSM 5838 / IFAM 1418</strain>
    </source>
</reference>
<dbReference type="STRING" id="582402.Hbal_3080"/>
<dbReference type="RefSeq" id="WP_015828898.1">
    <property type="nucleotide sequence ID" value="NC_012982.1"/>
</dbReference>
<name>C6XIE1_HIRBI</name>
<dbReference type="EMBL" id="CP001678">
    <property type="protein sequence ID" value="ACT60748.1"/>
    <property type="molecule type" value="Genomic_DNA"/>
</dbReference>
<feature type="transmembrane region" description="Helical" evidence="2">
    <location>
        <begin position="332"/>
        <end position="350"/>
    </location>
</feature>
<sequence length="456" mass="50321">MDKRSDSIAWRTMIGYGVGDFGLNIYWNSLSLILMFWYADVVGLPPAIAGVIYFVGLLWDAISDPIVAYFAERTRTKYGTYRPYILFGSGLLGLVFAMLFWIPPFKGSLLIASLLITHILFRTCYTFVAVPYSALSSRLSFDSRNRTVISGVRMFCAFSGMLAVSLLWFPLVRYFNNGEETEPNGFLLAATFGSIIATSMLLICFFNTKERRPPGKDQLPTKKLLDFITSTISNKALMLMLLAICFQSAGGASYLIPLTFFIEINQSTFASKEAILTVSAIAMLAGVPVWTIAISKFGKKIAWLAATSVVTLSGISLAFIQLPLIHRIPPEIIGLGFGSSAFGVLVWSFIPDTVEYGQWTSGVRNEAAVFGSVTLVQKISSGMTGLFVGMMLSYLGYDAHLETQSTPVVQGIRLFISLLPGLLLFISTIVIFIMPLNRRRHANIINELSKSRQYDG</sequence>
<dbReference type="GO" id="GO:0006814">
    <property type="term" value="P:sodium ion transport"/>
    <property type="evidence" value="ECO:0007669"/>
    <property type="project" value="InterPro"/>
</dbReference>
<dbReference type="InterPro" id="IPR036259">
    <property type="entry name" value="MFS_trans_sf"/>
</dbReference>
<evidence type="ECO:0000313" key="3">
    <source>
        <dbReference type="EMBL" id="ACT60748.1"/>
    </source>
</evidence>
<dbReference type="Proteomes" id="UP000002745">
    <property type="component" value="Chromosome"/>
</dbReference>
<dbReference type="OrthoDB" id="181905at2"/>
<feature type="transmembrane region" description="Helical" evidence="2">
    <location>
        <begin position="301"/>
        <end position="320"/>
    </location>
</feature>
<feature type="transmembrane region" description="Helical" evidence="2">
    <location>
        <begin position="21"/>
        <end position="39"/>
    </location>
</feature>
<dbReference type="CDD" id="cd17332">
    <property type="entry name" value="MFS_MelB_like"/>
    <property type="match status" value="1"/>
</dbReference>
<dbReference type="GO" id="GO:0008643">
    <property type="term" value="P:carbohydrate transport"/>
    <property type="evidence" value="ECO:0007669"/>
    <property type="project" value="InterPro"/>
</dbReference>
<evidence type="ECO:0000256" key="2">
    <source>
        <dbReference type="SAM" id="Phobius"/>
    </source>
</evidence>
<dbReference type="eggNOG" id="COG2211">
    <property type="taxonomic scope" value="Bacteria"/>
</dbReference>
<protein>
    <submittedName>
        <fullName evidence="3">Sugar (Glycoside-Pentoside-Hexuronide) transporter</fullName>
    </submittedName>
</protein>
<feature type="transmembrane region" description="Helical" evidence="2">
    <location>
        <begin position="414"/>
        <end position="436"/>
    </location>
</feature>
<organism evidence="3 4">
    <name type="scientific">Hirschia baltica (strain ATCC 49814 / DSM 5838 / IFAM 1418)</name>
    <dbReference type="NCBI Taxonomy" id="582402"/>
    <lineage>
        <taxon>Bacteria</taxon>
        <taxon>Pseudomonadati</taxon>
        <taxon>Pseudomonadota</taxon>
        <taxon>Alphaproteobacteria</taxon>
        <taxon>Hyphomonadales</taxon>
        <taxon>Hyphomonadaceae</taxon>
        <taxon>Hirschia</taxon>
    </lineage>
</organism>
<dbReference type="InterPro" id="IPR001927">
    <property type="entry name" value="Na/Gal_symport"/>
</dbReference>
<dbReference type="Gene3D" id="1.20.1250.20">
    <property type="entry name" value="MFS general substrate transporter like domains"/>
    <property type="match status" value="2"/>
</dbReference>